<reference evidence="4 5" key="1">
    <citation type="journal article" date="2021" name="Sci. Rep.">
        <title>Genome sequencing of the multicellular alga Astrephomene provides insights into convergent evolution of germ-soma differentiation.</title>
        <authorList>
            <person name="Yamashita S."/>
            <person name="Yamamoto K."/>
            <person name="Matsuzaki R."/>
            <person name="Suzuki S."/>
            <person name="Yamaguchi H."/>
            <person name="Hirooka S."/>
            <person name="Minakuchi Y."/>
            <person name="Miyagishima S."/>
            <person name="Kawachi M."/>
            <person name="Toyoda A."/>
            <person name="Nozaki H."/>
        </authorList>
    </citation>
    <scope>NUCLEOTIDE SEQUENCE [LARGE SCALE GENOMIC DNA]</scope>
    <source>
        <strain evidence="4 5">NIES-4017</strain>
    </source>
</reference>
<dbReference type="GO" id="GO:0003723">
    <property type="term" value="F:RNA binding"/>
    <property type="evidence" value="ECO:0007669"/>
    <property type="project" value="UniProtKB-UniRule"/>
</dbReference>
<evidence type="ECO:0000256" key="2">
    <source>
        <dbReference type="SAM" id="MobiDB-lite"/>
    </source>
</evidence>
<feature type="compositionally biased region" description="Gly residues" evidence="2">
    <location>
        <begin position="387"/>
        <end position="396"/>
    </location>
</feature>
<feature type="compositionally biased region" description="Basic and acidic residues" evidence="2">
    <location>
        <begin position="333"/>
        <end position="342"/>
    </location>
</feature>
<gene>
    <name evidence="4" type="ORF">Agub_g7436</name>
</gene>
<accession>A0AAD3HMP5</accession>
<feature type="compositionally biased region" description="Gly residues" evidence="2">
    <location>
        <begin position="608"/>
        <end position="617"/>
    </location>
</feature>
<keyword evidence="1" id="KW-0694">RNA-binding</keyword>
<dbReference type="InterPro" id="IPR000504">
    <property type="entry name" value="RRM_dom"/>
</dbReference>
<sequence length="617" mass="63757">MAADPGPSGEPRTAHHHLFLCGIPPRLPREEVEAALAAALEGKSLQASLISVVPQSAWKNKGFGFVDLAGSPSAEQIAAAATALNKSVIVGCKAISVQVCRPSASVAKPTARDSLQWHQPVENVSRLCAQVLHSFFARRLEHSSFKAEKLLSLLSILIAPSCGQKPMQISAWGRDVFGSLEEMLLAIGDMHFGRGWTITGTVADRNAVLDVSKARYMHGWDPQGDPTVAAVIRLAACSHRLDAIHSPEVSTGFSTPSMCCSDCGSESAVQGTDLPSCSQSEASWSPHTATRGDGSVLPASSSASQLLTKINSSVTFAGAFSCGSCGGGSSTQLRDRGPRVSEPDPPETPNLTDPGRACRSSASTASSSRATTPTAAASTPSGTGRPSCGGGSGRGQQSGRNRSAGQEALHFKHGESSPVASLHGRPQASQQMSGTSPQFRPCQHLPSAAANVQSRAHPGVGVAASPPSRRGILERCACCLQQLFASRPYQHTYTLSFLVEALAASDEVVAWGKQAAFFSLVGYAEAVYGSFEGLLLEVERLYFGGSWRFGGGMSSAEPRVVCIAASPMGAPQPCDGGGGGGGGPKTLRSGGRLTSGGGGARQRVGVMPGVGAGQALW</sequence>
<name>A0AAD3HMP5_9CHLO</name>
<feature type="compositionally biased region" description="Polar residues" evidence="2">
    <location>
        <begin position="427"/>
        <end position="438"/>
    </location>
</feature>
<dbReference type="Proteomes" id="UP001054857">
    <property type="component" value="Unassembled WGS sequence"/>
</dbReference>
<dbReference type="PROSITE" id="PS50102">
    <property type="entry name" value="RRM"/>
    <property type="match status" value="1"/>
</dbReference>
<organism evidence="4 5">
    <name type="scientific">Astrephomene gubernaculifera</name>
    <dbReference type="NCBI Taxonomy" id="47775"/>
    <lineage>
        <taxon>Eukaryota</taxon>
        <taxon>Viridiplantae</taxon>
        <taxon>Chlorophyta</taxon>
        <taxon>core chlorophytes</taxon>
        <taxon>Chlorophyceae</taxon>
        <taxon>CS clade</taxon>
        <taxon>Chlamydomonadales</taxon>
        <taxon>Astrephomenaceae</taxon>
        <taxon>Astrephomene</taxon>
    </lineage>
</organism>
<evidence type="ECO:0000259" key="3">
    <source>
        <dbReference type="PROSITE" id="PS50102"/>
    </source>
</evidence>
<protein>
    <recommendedName>
        <fullName evidence="3">RRM domain-containing protein</fullName>
    </recommendedName>
</protein>
<feature type="compositionally biased region" description="Gly residues" evidence="2">
    <location>
        <begin position="575"/>
        <end position="584"/>
    </location>
</feature>
<dbReference type="AlphaFoldDB" id="A0AAD3HMP5"/>
<dbReference type="EMBL" id="BMAR01000011">
    <property type="protein sequence ID" value="GFR45965.1"/>
    <property type="molecule type" value="Genomic_DNA"/>
</dbReference>
<feature type="region of interest" description="Disordered" evidence="2">
    <location>
        <begin position="328"/>
        <end position="443"/>
    </location>
</feature>
<evidence type="ECO:0000313" key="5">
    <source>
        <dbReference type="Proteomes" id="UP001054857"/>
    </source>
</evidence>
<evidence type="ECO:0000256" key="1">
    <source>
        <dbReference type="PROSITE-ProRule" id="PRU00176"/>
    </source>
</evidence>
<comment type="caution">
    <text evidence="4">The sequence shown here is derived from an EMBL/GenBank/DDBJ whole genome shotgun (WGS) entry which is preliminary data.</text>
</comment>
<feature type="domain" description="RRM" evidence="3">
    <location>
        <begin position="16"/>
        <end position="102"/>
    </location>
</feature>
<feature type="compositionally biased region" description="Polar residues" evidence="2">
    <location>
        <begin position="271"/>
        <end position="288"/>
    </location>
</feature>
<evidence type="ECO:0000313" key="4">
    <source>
        <dbReference type="EMBL" id="GFR45965.1"/>
    </source>
</evidence>
<feature type="compositionally biased region" description="Low complexity" evidence="2">
    <location>
        <begin position="359"/>
        <end position="386"/>
    </location>
</feature>
<feature type="region of interest" description="Disordered" evidence="2">
    <location>
        <begin position="271"/>
        <end position="299"/>
    </location>
</feature>
<feature type="region of interest" description="Disordered" evidence="2">
    <location>
        <begin position="573"/>
        <end position="617"/>
    </location>
</feature>
<proteinExistence type="predicted"/>
<keyword evidence="5" id="KW-1185">Reference proteome</keyword>